<sequence length="433" mass="47182">MSTTCSEGSASGTPAFVRKRLEAAAGTSGAGGEALQRALAAQAALELAAAGCRVAEVWHELLAVLVHAPGEISASLRSGWERDFAARWSRCIVREPLRTDVHVVDEDDCEEHGVAASALREALLLEEGGGRPPSVEDRSLVPAAGLRPVVFEQCYFAGAAAVRRPLVHGGVHGVPSTPPEAKGTLPSDPKPYRGLHLFVLVHGFQGNSFDMRLMRNNLALAYPDAAFLSSTSNEDDTDGDISEMGVRLAAEVRSYIAEWCPGSALGRLSFVAHSLGGLIARSAVALLEEFQAHLGIFQDKISLFNTGFWVLKALKQSVFLQQISMADHADPRQTFLYKLSQSRCFEFFQNVALMSCWEDQYGPFRSARAEFCDEWADRADRRAIREMVDNLWGPVSPERVSRLDVSFVLPDGNLDSIIGRAAHIQFLDCQPVM</sequence>
<dbReference type="InterPro" id="IPR044294">
    <property type="entry name" value="Lipase-like"/>
</dbReference>
<dbReference type="PANTHER" id="PTHR12482:SF5">
    <property type="entry name" value="DUF676 DOMAIN-CONTAINING PROTEIN"/>
    <property type="match status" value="1"/>
</dbReference>
<organism evidence="2 3">
    <name type="scientific">Prorocentrum cordatum</name>
    <dbReference type="NCBI Taxonomy" id="2364126"/>
    <lineage>
        <taxon>Eukaryota</taxon>
        <taxon>Sar</taxon>
        <taxon>Alveolata</taxon>
        <taxon>Dinophyceae</taxon>
        <taxon>Prorocentrales</taxon>
        <taxon>Prorocentraceae</taxon>
        <taxon>Prorocentrum</taxon>
    </lineage>
</organism>
<protein>
    <recommendedName>
        <fullName evidence="1">DUF676 domain-containing protein</fullName>
    </recommendedName>
</protein>
<feature type="non-terminal residue" evidence="2">
    <location>
        <position position="433"/>
    </location>
</feature>
<gene>
    <name evidence="2" type="ORF">PCOR1329_LOCUS70006</name>
</gene>
<evidence type="ECO:0000313" key="3">
    <source>
        <dbReference type="Proteomes" id="UP001189429"/>
    </source>
</evidence>
<dbReference type="Pfam" id="PF05057">
    <property type="entry name" value="DUF676"/>
    <property type="match status" value="1"/>
</dbReference>
<accession>A0ABN9WVV6</accession>
<feature type="domain" description="DUF676" evidence="1">
    <location>
        <begin position="195"/>
        <end position="366"/>
    </location>
</feature>
<dbReference type="Proteomes" id="UP001189429">
    <property type="component" value="Unassembled WGS sequence"/>
</dbReference>
<reference evidence="2" key="1">
    <citation type="submission" date="2023-10" db="EMBL/GenBank/DDBJ databases">
        <authorList>
            <person name="Chen Y."/>
            <person name="Shah S."/>
            <person name="Dougan E. K."/>
            <person name="Thang M."/>
            <person name="Chan C."/>
        </authorList>
    </citation>
    <scope>NUCLEOTIDE SEQUENCE [LARGE SCALE GENOMIC DNA]</scope>
</reference>
<evidence type="ECO:0000313" key="2">
    <source>
        <dbReference type="EMBL" id="CAK0889495.1"/>
    </source>
</evidence>
<dbReference type="InterPro" id="IPR007751">
    <property type="entry name" value="DUF676_lipase-like"/>
</dbReference>
<name>A0ABN9WVV6_9DINO</name>
<dbReference type="EMBL" id="CAUYUJ010019218">
    <property type="protein sequence ID" value="CAK0889495.1"/>
    <property type="molecule type" value="Genomic_DNA"/>
</dbReference>
<dbReference type="SUPFAM" id="SSF53474">
    <property type="entry name" value="alpha/beta-Hydrolases"/>
    <property type="match status" value="1"/>
</dbReference>
<proteinExistence type="predicted"/>
<dbReference type="InterPro" id="IPR029058">
    <property type="entry name" value="AB_hydrolase_fold"/>
</dbReference>
<keyword evidence="3" id="KW-1185">Reference proteome</keyword>
<dbReference type="Gene3D" id="3.40.50.1820">
    <property type="entry name" value="alpha/beta hydrolase"/>
    <property type="match status" value="1"/>
</dbReference>
<evidence type="ECO:0000259" key="1">
    <source>
        <dbReference type="Pfam" id="PF05057"/>
    </source>
</evidence>
<dbReference type="PANTHER" id="PTHR12482">
    <property type="entry name" value="LIPASE ROG1-RELATED-RELATED"/>
    <property type="match status" value="1"/>
</dbReference>
<comment type="caution">
    <text evidence="2">The sequence shown here is derived from an EMBL/GenBank/DDBJ whole genome shotgun (WGS) entry which is preliminary data.</text>
</comment>